<reference evidence="1 2" key="1">
    <citation type="submission" date="2024-12" db="EMBL/GenBank/DDBJ databases">
        <title>The unique morphological basis and parallel evolutionary history of personate flowers in Penstemon.</title>
        <authorList>
            <person name="Depatie T.H."/>
            <person name="Wessinger C.A."/>
        </authorList>
    </citation>
    <scope>NUCLEOTIDE SEQUENCE [LARGE SCALE GENOMIC DNA]</scope>
    <source>
        <strain evidence="1">WTNN_2</strain>
        <tissue evidence="1">Leaf</tissue>
    </source>
</reference>
<evidence type="ECO:0000313" key="2">
    <source>
        <dbReference type="Proteomes" id="UP001634393"/>
    </source>
</evidence>
<accession>A0ABD3RKC6</accession>
<proteinExistence type="predicted"/>
<gene>
    <name evidence="1" type="ORF">ACJIZ3_014638</name>
</gene>
<comment type="caution">
    <text evidence="1">The sequence shown here is derived from an EMBL/GenBank/DDBJ whole genome shotgun (WGS) entry which is preliminary data.</text>
</comment>
<sequence>MCLKLSCVGRFNLMKRIFFTQIRFY</sequence>
<name>A0ABD3RKC6_9LAMI</name>
<dbReference type="EMBL" id="JBJXBP010000008">
    <property type="protein sequence ID" value="KAL3813370.1"/>
    <property type="molecule type" value="Genomic_DNA"/>
</dbReference>
<dbReference type="Proteomes" id="UP001634393">
    <property type="component" value="Unassembled WGS sequence"/>
</dbReference>
<organism evidence="1 2">
    <name type="scientific">Penstemon smallii</name>
    <dbReference type="NCBI Taxonomy" id="265156"/>
    <lineage>
        <taxon>Eukaryota</taxon>
        <taxon>Viridiplantae</taxon>
        <taxon>Streptophyta</taxon>
        <taxon>Embryophyta</taxon>
        <taxon>Tracheophyta</taxon>
        <taxon>Spermatophyta</taxon>
        <taxon>Magnoliopsida</taxon>
        <taxon>eudicotyledons</taxon>
        <taxon>Gunneridae</taxon>
        <taxon>Pentapetalae</taxon>
        <taxon>asterids</taxon>
        <taxon>lamiids</taxon>
        <taxon>Lamiales</taxon>
        <taxon>Plantaginaceae</taxon>
        <taxon>Cheloneae</taxon>
        <taxon>Penstemon</taxon>
    </lineage>
</organism>
<evidence type="ECO:0000313" key="1">
    <source>
        <dbReference type="EMBL" id="KAL3813370.1"/>
    </source>
</evidence>
<protein>
    <submittedName>
        <fullName evidence="1">Uncharacterized protein</fullName>
    </submittedName>
</protein>
<keyword evidence="2" id="KW-1185">Reference proteome</keyword>
<dbReference type="AlphaFoldDB" id="A0ABD3RKC6"/>